<dbReference type="InterPro" id="IPR001509">
    <property type="entry name" value="Epimerase_deHydtase"/>
</dbReference>
<organism evidence="2 3">
    <name type="scientific">[Torrubiella] hemipterigena</name>
    <dbReference type="NCBI Taxonomy" id="1531966"/>
    <lineage>
        <taxon>Eukaryota</taxon>
        <taxon>Fungi</taxon>
        <taxon>Dikarya</taxon>
        <taxon>Ascomycota</taxon>
        <taxon>Pezizomycotina</taxon>
        <taxon>Sordariomycetes</taxon>
        <taxon>Hypocreomycetidae</taxon>
        <taxon>Hypocreales</taxon>
        <taxon>Clavicipitaceae</taxon>
        <taxon>Clavicipitaceae incertae sedis</taxon>
        <taxon>'Torrubiella' clade</taxon>
    </lineage>
</organism>
<protein>
    <recommendedName>
        <fullName evidence="1">NAD-dependent epimerase/dehydratase domain-containing protein</fullName>
    </recommendedName>
</protein>
<dbReference type="SUPFAM" id="SSF51735">
    <property type="entry name" value="NAD(P)-binding Rossmann-fold domains"/>
    <property type="match status" value="1"/>
</dbReference>
<reference evidence="2 3" key="1">
    <citation type="journal article" date="2015" name="Genome Announc.">
        <title>Draft Genome Sequence and Gene Annotation of the Entomopathogenic Fungus Verticillium hemipterigenum.</title>
        <authorList>
            <person name="Horn F."/>
            <person name="Habel A."/>
            <person name="Scharf D.H."/>
            <person name="Dworschak J."/>
            <person name="Brakhage A.A."/>
            <person name="Guthke R."/>
            <person name="Hertweck C."/>
            <person name="Linde J."/>
        </authorList>
    </citation>
    <scope>NUCLEOTIDE SEQUENCE [LARGE SCALE GENOMIC DNA]</scope>
</reference>
<dbReference type="OrthoDB" id="2130169at2759"/>
<keyword evidence="3" id="KW-1185">Reference proteome</keyword>
<dbReference type="GO" id="GO:0005737">
    <property type="term" value="C:cytoplasm"/>
    <property type="evidence" value="ECO:0007669"/>
    <property type="project" value="TreeGrafter"/>
</dbReference>
<feature type="domain" description="NAD-dependent epimerase/dehydratase" evidence="1">
    <location>
        <begin position="4"/>
        <end position="228"/>
    </location>
</feature>
<evidence type="ECO:0000259" key="1">
    <source>
        <dbReference type="Pfam" id="PF01370"/>
    </source>
</evidence>
<dbReference type="InterPro" id="IPR036291">
    <property type="entry name" value="NAD(P)-bd_dom_sf"/>
</dbReference>
<dbReference type="EMBL" id="CDHN01000003">
    <property type="protein sequence ID" value="CEJ90677.1"/>
    <property type="molecule type" value="Genomic_DNA"/>
</dbReference>
<accession>A0A0A1TL61</accession>
<dbReference type="Gene3D" id="3.40.50.720">
    <property type="entry name" value="NAD(P)-binding Rossmann-like Domain"/>
    <property type="match status" value="1"/>
</dbReference>
<dbReference type="HOGENOM" id="CLU_007383_12_2_1"/>
<proteinExistence type="predicted"/>
<evidence type="ECO:0000313" key="2">
    <source>
        <dbReference type="EMBL" id="CEJ90677.1"/>
    </source>
</evidence>
<dbReference type="AlphaFoldDB" id="A0A0A1TL61"/>
<dbReference type="STRING" id="1531966.A0A0A1TL61"/>
<dbReference type="Proteomes" id="UP000039046">
    <property type="component" value="Unassembled WGS sequence"/>
</dbReference>
<evidence type="ECO:0000313" key="3">
    <source>
        <dbReference type="Proteomes" id="UP000039046"/>
    </source>
</evidence>
<dbReference type="Pfam" id="PF01370">
    <property type="entry name" value="Epimerase"/>
    <property type="match status" value="1"/>
</dbReference>
<dbReference type="GO" id="GO:0004029">
    <property type="term" value="F:aldehyde dehydrogenase (NAD+) activity"/>
    <property type="evidence" value="ECO:0007669"/>
    <property type="project" value="TreeGrafter"/>
</dbReference>
<dbReference type="PANTHER" id="PTHR48079:SF8">
    <property type="entry name" value="NAD(P)-BINDING DOMAIN-CONTAINING PROTEIN"/>
    <property type="match status" value="1"/>
</dbReference>
<dbReference type="PANTHER" id="PTHR48079">
    <property type="entry name" value="PROTEIN YEEZ"/>
    <property type="match status" value="1"/>
</dbReference>
<dbReference type="InterPro" id="IPR051783">
    <property type="entry name" value="NAD(P)-dependent_oxidoreduct"/>
</dbReference>
<sequence>MSKIFITGASGYIGGQALYQITQDFPNAQITLLERLQEEADKIQLQYRSVKLVIAGLDDAAIIEHEAEQADIVLNLADAKHIAGAQSIHNGLKRRSVNSPVFWVQISGAALLATAETANKEYQPGSSSETVFDDTDGIAALRDHIRQYPGRAIDNYLQSVSSTSPHVHSALLTPPIIYGKGDGPVNQRSTQVPELISATLKRGKALQLGNGLNKWGNIHIRDLGTLISGFVDKAIGKDLSKDIWGDNGVYLASVGELSFGEIAQKIALAAKEQSYIGDTSVDSLVAADFQTEGKGFIPLLFGTNARSRSHRATKYLDWKPTSHNLEQEIKQCVAREAEALGLQKLATV</sequence>
<name>A0A0A1TL61_9HYPO</name>
<gene>
    <name evidence="2" type="ORF">VHEMI06444</name>
</gene>